<accession>A0A6M5UJ51</accession>
<dbReference type="EMBL" id="CP052757">
    <property type="protein sequence ID" value="QJW37283.1"/>
    <property type="molecule type" value="Genomic_DNA"/>
</dbReference>
<feature type="transmembrane region" description="Helical" evidence="2">
    <location>
        <begin position="242"/>
        <end position="261"/>
    </location>
</feature>
<dbReference type="GO" id="GO:0004519">
    <property type="term" value="F:endonuclease activity"/>
    <property type="evidence" value="ECO:0007669"/>
    <property type="project" value="UniProtKB-KW"/>
</dbReference>
<name>A0A6M5UJ51_9MICO</name>
<dbReference type="GO" id="GO:0016020">
    <property type="term" value="C:membrane"/>
    <property type="evidence" value="ECO:0007669"/>
    <property type="project" value="GOC"/>
</dbReference>
<evidence type="ECO:0000259" key="3">
    <source>
        <dbReference type="Pfam" id="PF03372"/>
    </source>
</evidence>
<evidence type="ECO:0000313" key="4">
    <source>
        <dbReference type="EMBL" id="QJW37283.1"/>
    </source>
</evidence>
<organism evidence="4 5">
    <name type="scientific">Cellulosimicrobium protaetiae</name>
    <dbReference type="NCBI Taxonomy" id="2587808"/>
    <lineage>
        <taxon>Bacteria</taxon>
        <taxon>Bacillati</taxon>
        <taxon>Actinomycetota</taxon>
        <taxon>Actinomycetes</taxon>
        <taxon>Micrococcales</taxon>
        <taxon>Promicromonosporaceae</taxon>
        <taxon>Cellulosimicrobium</taxon>
    </lineage>
</organism>
<keyword evidence="5" id="KW-1185">Reference proteome</keyword>
<feature type="region of interest" description="Disordered" evidence="1">
    <location>
        <begin position="147"/>
        <end position="172"/>
    </location>
</feature>
<dbReference type="PANTHER" id="PTHR14859">
    <property type="entry name" value="CALCOFLUOR WHITE HYPERSENSITIVE PROTEIN PRECURSOR"/>
    <property type="match status" value="1"/>
</dbReference>
<keyword evidence="2" id="KW-1133">Transmembrane helix</keyword>
<feature type="transmembrane region" description="Helical" evidence="2">
    <location>
        <begin position="211"/>
        <end position="230"/>
    </location>
</feature>
<keyword evidence="2" id="KW-0812">Transmembrane</keyword>
<dbReference type="PANTHER" id="PTHR14859:SF1">
    <property type="entry name" value="PGAP2-INTERACTING PROTEIN"/>
    <property type="match status" value="1"/>
</dbReference>
<feature type="transmembrane region" description="Helical" evidence="2">
    <location>
        <begin position="395"/>
        <end position="413"/>
    </location>
</feature>
<dbReference type="Pfam" id="PF03372">
    <property type="entry name" value="Exo_endo_phos"/>
    <property type="match status" value="1"/>
</dbReference>
<sequence>MSAAQPPSAPSVSRPGTRYDRATAVPLLLVVTVTAIVVELVRSSGPLLDHAFSAGVVTVALTAVATYAAPGVLVVMIAARLELTGKVVLLAVAALVVARLALQGLGAAIAGGVDLGLVRYGVGLATVALGIGVLVLVAAFASGTPTGGPTGGSGGETGPAPGSEGAPAPSRPGGLARGSLVALGVVLGALLAGALSAALGTWDAYWRSDVAGWVVTVVVAAAAVACAWALRGRSAWPGSRGLWVLGPSVALLVQVLANPAFSASQTGVALPFAVAALAVAALLTAWFVPWAGRSTPPGSPWVSSAVLVVGVAVVFLAVPRLDGPGTVGGWALLVLLVLLVPAAARTLALALTRTARPLTWLRLAGAASVAGLGIAVPLLGYQLEYDVPLPFPHTLVPVAAALALAVPAVVAGLRARGAAASAGDPPPPGSDERAAGTTPVPLAVGGAVAVLALVGVTQVHVPTTTSAVADYPVGDLRLLDWNLHYGVSADPSVRLDEMVATIEDSGADVVTLQEVSRGWVLGGGADMATYLARETGMRVVFVPAADRQFGNAILWDPLRGDLADVARHALPYGAGPQERSAISATLDAAGVPVRVTSVHLQHREENTPTRLDQLETLLADEPVEGAYVLAGDLNAEPGWDEITFLEEEGLESGQDVAGDPDALTSPSVAPAHRIDWVFGSDAVTFRSFEVLEVTASDHRPLLAELRARD</sequence>
<feature type="transmembrane region" description="Helical" evidence="2">
    <location>
        <begin position="87"/>
        <end position="111"/>
    </location>
</feature>
<feature type="transmembrane region" description="Helical" evidence="2">
    <location>
        <begin position="267"/>
        <end position="288"/>
    </location>
</feature>
<feature type="transmembrane region" description="Helical" evidence="2">
    <location>
        <begin position="117"/>
        <end position="141"/>
    </location>
</feature>
<dbReference type="Gene3D" id="3.60.10.10">
    <property type="entry name" value="Endonuclease/exonuclease/phosphatase"/>
    <property type="match status" value="1"/>
</dbReference>
<feature type="transmembrane region" description="Helical" evidence="2">
    <location>
        <begin position="52"/>
        <end position="75"/>
    </location>
</feature>
<dbReference type="GO" id="GO:0006506">
    <property type="term" value="P:GPI anchor biosynthetic process"/>
    <property type="evidence" value="ECO:0007669"/>
    <property type="project" value="TreeGrafter"/>
</dbReference>
<feature type="domain" description="Endonuclease/exonuclease/phosphatase" evidence="3">
    <location>
        <begin position="481"/>
        <end position="698"/>
    </location>
</feature>
<feature type="transmembrane region" description="Helical" evidence="2">
    <location>
        <begin position="21"/>
        <end position="40"/>
    </location>
</feature>
<proteinExistence type="predicted"/>
<evidence type="ECO:0000256" key="1">
    <source>
        <dbReference type="SAM" id="MobiDB-lite"/>
    </source>
</evidence>
<keyword evidence="2" id="KW-0472">Membrane</keyword>
<keyword evidence="4" id="KW-0378">Hydrolase</keyword>
<feature type="transmembrane region" description="Helical" evidence="2">
    <location>
        <begin position="180"/>
        <end position="199"/>
    </location>
</feature>
<dbReference type="SUPFAM" id="SSF56219">
    <property type="entry name" value="DNase I-like"/>
    <property type="match status" value="1"/>
</dbReference>
<feature type="transmembrane region" description="Helical" evidence="2">
    <location>
        <begin position="363"/>
        <end position="383"/>
    </location>
</feature>
<feature type="compositionally biased region" description="Gly residues" evidence="1">
    <location>
        <begin position="147"/>
        <end position="157"/>
    </location>
</feature>
<feature type="transmembrane region" description="Helical" evidence="2">
    <location>
        <begin position="300"/>
        <end position="318"/>
    </location>
</feature>
<reference evidence="4 5" key="1">
    <citation type="journal article" date="2022" name="Int. J. Syst. Evol. Microbiol.">
        <title>Cellulosimicrobium protaetiae sp. nov., isolated from the gut of the larva of Protaetia brevitarsis seulensis.</title>
        <authorList>
            <person name="Le Han H."/>
            <person name="Nguyen T.T.H."/>
            <person name="Li Z."/>
            <person name="Shin N.R."/>
            <person name="Kim S.G."/>
        </authorList>
    </citation>
    <scope>NUCLEOTIDE SEQUENCE [LARGE SCALE GENOMIC DNA]</scope>
    <source>
        <strain evidence="4 5">BI34</strain>
    </source>
</reference>
<dbReference type="KEGG" id="cprt:FIC82_014955"/>
<dbReference type="Proteomes" id="UP000451354">
    <property type="component" value="Chromosome"/>
</dbReference>
<evidence type="ECO:0000256" key="2">
    <source>
        <dbReference type="SAM" id="Phobius"/>
    </source>
</evidence>
<dbReference type="AlphaFoldDB" id="A0A6M5UJ51"/>
<dbReference type="InterPro" id="IPR051916">
    <property type="entry name" value="GPI-anchor_lipid_remodeler"/>
</dbReference>
<dbReference type="InterPro" id="IPR005135">
    <property type="entry name" value="Endo/exonuclease/phosphatase"/>
</dbReference>
<keyword evidence="4" id="KW-0255">Endonuclease</keyword>
<dbReference type="InterPro" id="IPR036691">
    <property type="entry name" value="Endo/exonu/phosph_ase_sf"/>
</dbReference>
<keyword evidence="4" id="KW-0540">Nuclease</keyword>
<gene>
    <name evidence="4" type="ORF">FIC82_014955</name>
</gene>
<dbReference type="RefSeq" id="WP_168731942.1">
    <property type="nucleotide sequence ID" value="NZ_CP052757.1"/>
</dbReference>
<feature type="transmembrane region" description="Helical" evidence="2">
    <location>
        <begin position="330"/>
        <end position="351"/>
    </location>
</feature>
<feature type="compositionally biased region" description="Low complexity" evidence="1">
    <location>
        <begin position="158"/>
        <end position="172"/>
    </location>
</feature>
<evidence type="ECO:0000313" key="5">
    <source>
        <dbReference type="Proteomes" id="UP000451354"/>
    </source>
</evidence>
<protein>
    <submittedName>
        <fullName evidence="4">Endonuclease</fullName>
    </submittedName>
</protein>